<dbReference type="EMBL" id="CM017321">
    <property type="protein sequence ID" value="KAE7995811.1"/>
    <property type="molecule type" value="Genomic_DNA"/>
</dbReference>
<evidence type="ECO:0000313" key="4">
    <source>
        <dbReference type="Proteomes" id="UP000327013"/>
    </source>
</evidence>
<accession>A0A5N6QBH7</accession>
<feature type="compositionally biased region" description="Polar residues" evidence="1">
    <location>
        <begin position="135"/>
        <end position="146"/>
    </location>
</feature>
<keyword evidence="2" id="KW-0812">Transmembrane</keyword>
<sequence>MKPSPTTPLLQYLKTNSGAYDSEEVQEPSQFLTDFVTREFNAFLWISLIAITALLLRKVLSLFIFCSRSLLKSRRQSDLTHTARSDHAPPAPSHKHGLIDSHTLTSHPVFQPCDSRDSRRSRTGTAVFSDGPDSPSRSHTLTSQSHPVFHGHKTHNAQHDPHSSPALRLPLTLASRPLGFLLGLPFAFLSLLISVVGIVIWIVGLALTCICPCCLCATVIVEFALALIKAPIRVMKWFTSKIPC</sequence>
<keyword evidence="2" id="KW-1133">Transmembrane helix</keyword>
<proteinExistence type="predicted"/>
<feature type="transmembrane region" description="Helical" evidence="2">
    <location>
        <begin position="42"/>
        <end position="66"/>
    </location>
</feature>
<dbReference type="PANTHER" id="PTHR33834">
    <property type="entry name" value="SIGNALING PEPTIDE TAXIMIN 2"/>
    <property type="match status" value="1"/>
</dbReference>
<reference evidence="3 4" key="1">
    <citation type="submission" date="2019-06" db="EMBL/GenBank/DDBJ databases">
        <title>A chromosomal-level reference genome of Carpinus fangiana (Coryloideae, Betulaceae).</title>
        <authorList>
            <person name="Yang X."/>
            <person name="Wang Z."/>
            <person name="Zhang L."/>
            <person name="Hao G."/>
            <person name="Liu J."/>
            <person name="Yang Y."/>
        </authorList>
    </citation>
    <scope>NUCLEOTIDE SEQUENCE [LARGE SCALE GENOMIC DNA]</scope>
    <source>
        <strain evidence="3">Cfa_2016G</strain>
        <tissue evidence="3">Leaf</tissue>
    </source>
</reference>
<dbReference type="InterPro" id="IPR055283">
    <property type="entry name" value="TAXIMIN_1/2"/>
</dbReference>
<organism evidence="3 4">
    <name type="scientific">Carpinus fangiana</name>
    <dbReference type="NCBI Taxonomy" id="176857"/>
    <lineage>
        <taxon>Eukaryota</taxon>
        <taxon>Viridiplantae</taxon>
        <taxon>Streptophyta</taxon>
        <taxon>Embryophyta</taxon>
        <taxon>Tracheophyta</taxon>
        <taxon>Spermatophyta</taxon>
        <taxon>Magnoliopsida</taxon>
        <taxon>eudicotyledons</taxon>
        <taxon>Gunneridae</taxon>
        <taxon>Pentapetalae</taxon>
        <taxon>rosids</taxon>
        <taxon>fabids</taxon>
        <taxon>Fagales</taxon>
        <taxon>Betulaceae</taxon>
        <taxon>Carpinus</taxon>
    </lineage>
</organism>
<feature type="transmembrane region" description="Helical" evidence="2">
    <location>
        <begin position="205"/>
        <end position="228"/>
    </location>
</feature>
<feature type="region of interest" description="Disordered" evidence="1">
    <location>
        <begin position="76"/>
        <end position="163"/>
    </location>
</feature>
<keyword evidence="4" id="KW-1185">Reference proteome</keyword>
<dbReference type="OrthoDB" id="1921758at2759"/>
<protein>
    <submittedName>
        <fullName evidence="3">Uncharacterized protein</fullName>
    </submittedName>
</protein>
<evidence type="ECO:0000256" key="2">
    <source>
        <dbReference type="SAM" id="Phobius"/>
    </source>
</evidence>
<feature type="transmembrane region" description="Helical" evidence="2">
    <location>
        <begin position="178"/>
        <end position="199"/>
    </location>
</feature>
<dbReference type="AlphaFoldDB" id="A0A5N6QBH7"/>
<evidence type="ECO:0000256" key="1">
    <source>
        <dbReference type="SAM" id="MobiDB-lite"/>
    </source>
</evidence>
<feature type="compositionally biased region" description="Basic and acidic residues" evidence="1">
    <location>
        <begin position="76"/>
        <end position="87"/>
    </location>
</feature>
<name>A0A5N6QBH7_9ROSI</name>
<dbReference type="Proteomes" id="UP000327013">
    <property type="component" value="Chromosome 1"/>
</dbReference>
<keyword evidence="2" id="KW-0472">Membrane</keyword>
<gene>
    <name evidence="3" type="ORF">FH972_000578</name>
</gene>
<dbReference type="PANTHER" id="PTHR33834:SF9">
    <property type="entry name" value="PROTEIN, PUTATIVE-RELATED"/>
    <property type="match status" value="1"/>
</dbReference>
<evidence type="ECO:0000313" key="3">
    <source>
        <dbReference type="EMBL" id="KAE7995811.1"/>
    </source>
</evidence>